<dbReference type="GeneID" id="93327865"/>
<dbReference type="Gene3D" id="2.10.109.10">
    <property type="entry name" value="Umud Fragment, subunit A"/>
    <property type="match status" value="1"/>
</dbReference>
<evidence type="ECO:0000259" key="6">
    <source>
        <dbReference type="PROSITE" id="PS50943"/>
    </source>
</evidence>
<dbReference type="GO" id="GO:0003677">
    <property type="term" value="F:DNA binding"/>
    <property type="evidence" value="ECO:0007669"/>
    <property type="project" value="UniProtKB-KW"/>
</dbReference>
<dbReference type="EMBL" id="CP024699">
    <property type="protein sequence ID" value="ATV59257.1"/>
    <property type="molecule type" value="Genomic_DNA"/>
</dbReference>
<gene>
    <name evidence="9" type="ORF">CTM71_05320</name>
    <name evidence="7" type="ORF">CTM72_05500</name>
    <name evidence="8" type="ORF">CTM98_00035</name>
</gene>
<dbReference type="InterPro" id="IPR036286">
    <property type="entry name" value="LexA/Signal_pep-like_sf"/>
</dbReference>
<dbReference type="SUPFAM" id="SSF47413">
    <property type="entry name" value="lambda repressor-like DNA-binding domains"/>
    <property type="match status" value="1"/>
</dbReference>
<dbReference type="InterPro" id="IPR001387">
    <property type="entry name" value="Cro/C1-type_HTH"/>
</dbReference>
<evidence type="ECO:0000256" key="5">
    <source>
        <dbReference type="ARBA" id="ARBA00023163"/>
    </source>
</evidence>
<dbReference type="InterPro" id="IPR039418">
    <property type="entry name" value="LexA-like"/>
</dbReference>
<reference evidence="7 11" key="2">
    <citation type="submission" date="2017-11" db="EMBL/GenBank/DDBJ databases">
        <title>Genome sequencing of Fusobacterium periodonticum KCOM 1261.</title>
        <authorList>
            <person name="Kook J.-K."/>
            <person name="Park S.-N."/>
            <person name="Lim Y.K."/>
        </authorList>
    </citation>
    <scope>NUCLEOTIDE SEQUENCE [LARGE SCALE GENOMIC DNA]</scope>
    <source>
        <strain evidence="7 11">KCOM 1261</strain>
    </source>
</reference>
<keyword evidence="5" id="KW-0804">Transcription</keyword>
<evidence type="ECO:0000313" key="11">
    <source>
        <dbReference type="Proteomes" id="UP000230056"/>
    </source>
</evidence>
<sequence>MSFGTTLKKIRLKHKDSLRGLAKKINLHFTFIDKVEKGTAPISNNFIERVIEVYPDEEKTLKKEYLKENLPKVFNKDESIKILEDSEVLNLPVYGKASAGRGYLNMDKPDYYMPITKGDFSLNSFFVEITGNSMEPTLEDGEYALVDPNNTAYVKNKIYVVTYNDEGYIKRVEVKDKKKVITLKSDNPDYDDIDISEEMQEYFKINGRVVEVISKKRVL</sequence>
<evidence type="ECO:0000313" key="7">
    <source>
        <dbReference type="EMBL" id="ATV59257.1"/>
    </source>
</evidence>
<evidence type="ECO:0000256" key="3">
    <source>
        <dbReference type="ARBA" id="ARBA00023015"/>
    </source>
</evidence>
<evidence type="ECO:0000256" key="1">
    <source>
        <dbReference type="ARBA" id="ARBA00022670"/>
    </source>
</evidence>
<evidence type="ECO:0000256" key="4">
    <source>
        <dbReference type="ARBA" id="ARBA00023125"/>
    </source>
</evidence>
<dbReference type="PANTHER" id="PTHR40661">
    <property type="match status" value="1"/>
</dbReference>
<dbReference type="CDD" id="cd06529">
    <property type="entry name" value="S24_LexA-like"/>
    <property type="match status" value="1"/>
</dbReference>
<dbReference type="AlphaFoldDB" id="A0A2G9EHR0"/>
<dbReference type="Pfam" id="PF00717">
    <property type="entry name" value="Peptidase_S24"/>
    <property type="match status" value="1"/>
</dbReference>
<keyword evidence="2" id="KW-0378">Hydrolase</keyword>
<dbReference type="InterPro" id="IPR010982">
    <property type="entry name" value="Lambda_DNA-bd_dom_sf"/>
</dbReference>
<evidence type="ECO:0000313" key="12">
    <source>
        <dbReference type="Proteomes" id="UP000230781"/>
    </source>
</evidence>
<dbReference type="InterPro" id="IPR015927">
    <property type="entry name" value="Peptidase_S24_S26A/B/C"/>
</dbReference>
<dbReference type="SUPFAM" id="SSF51306">
    <property type="entry name" value="LexA/Signal peptidase"/>
    <property type="match status" value="1"/>
</dbReference>
<dbReference type="PANTHER" id="PTHR40661:SF3">
    <property type="entry name" value="FELS-1 PROPHAGE TRANSCRIPTIONAL REGULATOR"/>
    <property type="match status" value="1"/>
</dbReference>
<evidence type="ECO:0000313" key="10">
    <source>
        <dbReference type="Proteomes" id="UP000229011"/>
    </source>
</evidence>
<dbReference type="InterPro" id="IPR019756">
    <property type="entry name" value="Pept_S26A_signal_pept_1_Ser-AS"/>
</dbReference>
<accession>A0A2G9EHR0</accession>
<dbReference type="EMBL" id="PEQY01000001">
    <property type="protein sequence ID" value="PIM79834.1"/>
    <property type="molecule type" value="Genomic_DNA"/>
</dbReference>
<name>A0A2G9EHR0_9FUSO</name>
<proteinExistence type="predicted"/>
<dbReference type="GO" id="GO:0004252">
    <property type="term" value="F:serine-type endopeptidase activity"/>
    <property type="evidence" value="ECO:0007669"/>
    <property type="project" value="InterPro"/>
</dbReference>
<organism evidence="9 10">
    <name type="scientific">Fusobacterium pseudoperiodonticum</name>
    <dbReference type="NCBI Taxonomy" id="2663009"/>
    <lineage>
        <taxon>Bacteria</taxon>
        <taxon>Fusobacteriati</taxon>
        <taxon>Fusobacteriota</taxon>
        <taxon>Fusobacteriia</taxon>
        <taxon>Fusobacteriales</taxon>
        <taxon>Fusobacteriaceae</taxon>
        <taxon>Fusobacterium</taxon>
    </lineage>
</organism>
<keyword evidence="3" id="KW-0805">Transcription regulation</keyword>
<dbReference type="CDD" id="cd00093">
    <property type="entry name" value="HTH_XRE"/>
    <property type="match status" value="1"/>
</dbReference>
<protein>
    <submittedName>
        <fullName evidence="8">Helix-turn-helix transcriptional regulator</fullName>
    </submittedName>
    <submittedName>
        <fullName evidence="9">LexA family transcriptional regulator</fullName>
    </submittedName>
</protein>
<feature type="domain" description="HTH cro/C1-type" evidence="6">
    <location>
        <begin position="7"/>
        <end position="61"/>
    </location>
</feature>
<keyword evidence="1" id="KW-0645">Protease</keyword>
<dbReference type="EMBL" id="CP024704">
    <property type="protein sequence ID" value="ATV69225.1"/>
    <property type="molecule type" value="Genomic_DNA"/>
</dbReference>
<dbReference type="GO" id="GO:0016020">
    <property type="term" value="C:membrane"/>
    <property type="evidence" value="ECO:0007669"/>
    <property type="project" value="InterPro"/>
</dbReference>
<dbReference type="Proteomes" id="UP000230781">
    <property type="component" value="Chromosome"/>
</dbReference>
<evidence type="ECO:0000313" key="9">
    <source>
        <dbReference type="EMBL" id="PIM79834.1"/>
    </source>
</evidence>
<dbReference type="Gene3D" id="1.10.260.40">
    <property type="entry name" value="lambda repressor-like DNA-binding domains"/>
    <property type="match status" value="1"/>
</dbReference>
<dbReference type="Proteomes" id="UP000230056">
    <property type="component" value="Chromosome"/>
</dbReference>
<dbReference type="Proteomes" id="UP000229011">
    <property type="component" value="Unassembled WGS sequence"/>
</dbReference>
<dbReference type="GO" id="GO:0006508">
    <property type="term" value="P:proteolysis"/>
    <property type="evidence" value="ECO:0007669"/>
    <property type="project" value="UniProtKB-KW"/>
</dbReference>
<dbReference type="PROSITE" id="PS00501">
    <property type="entry name" value="SPASE_I_1"/>
    <property type="match status" value="1"/>
</dbReference>
<dbReference type="RefSeq" id="WP_099958519.1">
    <property type="nucleotide sequence ID" value="NZ_CAURXN010000030.1"/>
</dbReference>
<reference evidence="9 10" key="1">
    <citation type="submission" date="2017-11" db="EMBL/GenBank/DDBJ databases">
        <title>Genome sequencing of Fusobacterium periodonticum KCOM 1259.</title>
        <authorList>
            <person name="Kook J.-K."/>
            <person name="Park S.-N."/>
            <person name="Lim Y.K."/>
        </authorList>
    </citation>
    <scope>NUCLEOTIDE SEQUENCE [LARGE SCALE GENOMIC DNA]</scope>
    <source>
        <strain evidence="9 10">KCOM 1259</strain>
    </source>
</reference>
<reference evidence="8 12" key="3">
    <citation type="submission" date="2017-11" db="EMBL/GenBank/DDBJ databases">
        <title>Genome sequencing of Fusobacterium periodonticum KCOM 2555.</title>
        <authorList>
            <person name="Kook J.-K."/>
            <person name="Park S.-N."/>
            <person name="Lim Y.K."/>
        </authorList>
    </citation>
    <scope>NUCLEOTIDE SEQUENCE [LARGE SCALE GENOMIC DNA]</scope>
    <source>
        <strain evidence="8 12">KCOM 2555</strain>
    </source>
</reference>
<evidence type="ECO:0000313" key="8">
    <source>
        <dbReference type="EMBL" id="ATV69225.1"/>
    </source>
</evidence>
<evidence type="ECO:0000256" key="2">
    <source>
        <dbReference type="ARBA" id="ARBA00022801"/>
    </source>
</evidence>
<keyword evidence="4" id="KW-0238">DNA-binding</keyword>
<dbReference type="PROSITE" id="PS50943">
    <property type="entry name" value="HTH_CROC1"/>
    <property type="match status" value="1"/>
</dbReference>